<dbReference type="Gene3D" id="6.10.250.690">
    <property type="match status" value="1"/>
</dbReference>
<keyword evidence="3" id="KW-0805">Transcription regulation</keyword>
<keyword evidence="2" id="KW-0902">Two-component regulatory system</keyword>
<evidence type="ECO:0000313" key="8">
    <source>
        <dbReference type="EMBL" id="VAX32288.1"/>
    </source>
</evidence>
<evidence type="ECO:0000256" key="5">
    <source>
        <dbReference type="ARBA" id="ARBA00023163"/>
    </source>
</evidence>
<dbReference type="GO" id="GO:0000976">
    <property type="term" value="F:transcription cis-regulatory region binding"/>
    <property type="evidence" value="ECO:0007669"/>
    <property type="project" value="TreeGrafter"/>
</dbReference>
<dbReference type="InterPro" id="IPR001867">
    <property type="entry name" value="OmpR/PhoB-type_DNA-bd"/>
</dbReference>
<feature type="domain" description="Response regulatory" evidence="6">
    <location>
        <begin position="13"/>
        <end position="127"/>
    </location>
</feature>
<evidence type="ECO:0000256" key="2">
    <source>
        <dbReference type="ARBA" id="ARBA00023012"/>
    </source>
</evidence>
<feature type="domain" description="OmpR/PhoB-type" evidence="7">
    <location>
        <begin position="137"/>
        <end position="235"/>
    </location>
</feature>
<keyword evidence="5" id="KW-0804">Transcription</keyword>
<dbReference type="GO" id="GO:0032993">
    <property type="term" value="C:protein-DNA complex"/>
    <property type="evidence" value="ECO:0007669"/>
    <property type="project" value="TreeGrafter"/>
</dbReference>
<dbReference type="PANTHER" id="PTHR48111:SF76">
    <property type="entry name" value="TWO-COMPONENT RESPONSE REGULATOR"/>
    <property type="match status" value="1"/>
</dbReference>
<dbReference type="SUPFAM" id="SSF52172">
    <property type="entry name" value="CheY-like"/>
    <property type="match status" value="1"/>
</dbReference>
<name>A0A3B1D8K2_9ZZZZ</name>
<accession>A0A3B1D8K2</accession>
<dbReference type="CDD" id="cd00383">
    <property type="entry name" value="trans_reg_C"/>
    <property type="match status" value="1"/>
</dbReference>
<dbReference type="Gene3D" id="1.10.10.10">
    <property type="entry name" value="Winged helix-like DNA-binding domain superfamily/Winged helix DNA-binding domain"/>
    <property type="match status" value="1"/>
</dbReference>
<evidence type="ECO:0000259" key="6">
    <source>
        <dbReference type="PROSITE" id="PS50110"/>
    </source>
</evidence>
<dbReference type="CDD" id="cd19935">
    <property type="entry name" value="REC_OmpR_CusR-like"/>
    <property type="match status" value="1"/>
</dbReference>
<protein>
    <submittedName>
        <fullName evidence="8">Two-component transcriptional response regulator, LuxR family</fullName>
    </submittedName>
</protein>
<evidence type="ECO:0000256" key="3">
    <source>
        <dbReference type="ARBA" id="ARBA00023015"/>
    </source>
</evidence>
<dbReference type="InterPro" id="IPR039420">
    <property type="entry name" value="WalR-like"/>
</dbReference>
<dbReference type="EMBL" id="UOGH01000246">
    <property type="protein sequence ID" value="VAX32288.1"/>
    <property type="molecule type" value="Genomic_DNA"/>
</dbReference>
<dbReference type="SMART" id="SM00862">
    <property type="entry name" value="Trans_reg_C"/>
    <property type="match status" value="1"/>
</dbReference>
<proteinExistence type="predicted"/>
<evidence type="ECO:0000256" key="4">
    <source>
        <dbReference type="ARBA" id="ARBA00023125"/>
    </source>
</evidence>
<keyword evidence="4" id="KW-0238">DNA-binding</keyword>
<dbReference type="PANTHER" id="PTHR48111">
    <property type="entry name" value="REGULATOR OF RPOS"/>
    <property type="match status" value="1"/>
</dbReference>
<dbReference type="PROSITE" id="PS51755">
    <property type="entry name" value="OMPR_PHOB"/>
    <property type="match status" value="1"/>
</dbReference>
<evidence type="ECO:0000256" key="1">
    <source>
        <dbReference type="ARBA" id="ARBA00022553"/>
    </source>
</evidence>
<dbReference type="SMART" id="SM00448">
    <property type="entry name" value="REC"/>
    <property type="match status" value="1"/>
</dbReference>
<dbReference type="FunFam" id="3.40.50.2300:FF:000002">
    <property type="entry name" value="DNA-binding response regulator PhoP"/>
    <property type="match status" value="1"/>
</dbReference>
<reference evidence="8" key="1">
    <citation type="submission" date="2018-06" db="EMBL/GenBank/DDBJ databases">
        <authorList>
            <person name="Zhirakovskaya E."/>
        </authorList>
    </citation>
    <scope>NUCLEOTIDE SEQUENCE</scope>
</reference>
<organism evidence="8">
    <name type="scientific">hydrothermal vent metagenome</name>
    <dbReference type="NCBI Taxonomy" id="652676"/>
    <lineage>
        <taxon>unclassified sequences</taxon>
        <taxon>metagenomes</taxon>
        <taxon>ecological metagenomes</taxon>
    </lineage>
</organism>
<dbReference type="InterPro" id="IPR011006">
    <property type="entry name" value="CheY-like_superfamily"/>
</dbReference>
<dbReference type="FunFam" id="1.10.10.10:FF:000005">
    <property type="entry name" value="Two-component system response regulator"/>
    <property type="match status" value="1"/>
</dbReference>
<dbReference type="AlphaFoldDB" id="A0A3B1D8K2"/>
<dbReference type="GO" id="GO:0005829">
    <property type="term" value="C:cytosol"/>
    <property type="evidence" value="ECO:0007669"/>
    <property type="project" value="TreeGrafter"/>
</dbReference>
<dbReference type="Pfam" id="PF00072">
    <property type="entry name" value="Response_reg"/>
    <property type="match status" value="1"/>
</dbReference>
<gene>
    <name evidence="8" type="ORF">MNBD_NITROSPIRAE02-717</name>
</gene>
<keyword evidence="1" id="KW-0597">Phosphoprotein</keyword>
<dbReference type="GO" id="GO:0000156">
    <property type="term" value="F:phosphorelay response regulator activity"/>
    <property type="evidence" value="ECO:0007669"/>
    <property type="project" value="TreeGrafter"/>
</dbReference>
<dbReference type="PROSITE" id="PS50110">
    <property type="entry name" value="RESPONSE_REGULATORY"/>
    <property type="match status" value="1"/>
</dbReference>
<sequence length="236" mass="26253">MVSINLKGGEPVRVLLAEDDVKIASFVVKGLREAGFAVDHAANGEDGLHLALATSYDAAIIDIMLPERDGLSLINELRGRGVSTPIIILSARGSVEDRVKGLQTGSDDYLTKPFSFAELLARVQALIRRSSGGTTDPSHLQVGDLSMDLFRREVIRAGRRIDLQPREFALLEYMMFSAGRVITRTMIMEHVWNYDFDPQTNVVDVLVCRVRNKVDRGFRDKMIYTIRGVGYVLKVS</sequence>
<dbReference type="Gene3D" id="3.40.50.2300">
    <property type="match status" value="1"/>
</dbReference>
<dbReference type="InterPro" id="IPR001789">
    <property type="entry name" value="Sig_transdc_resp-reg_receiver"/>
</dbReference>
<dbReference type="GO" id="GO:0006355">
    <property type="term" value="P:regulation of DNA-templated transcription"/>
    <property type="evidence" value="ECO:0007669"/>
    <property type="project" value="InterPro"/>
</dbReference>
<dbReference type="Pfam" id="PF00486">
    <property type="entry name" value="Trans_reg_C"/>
    <property type="match status" value="1"/>
</dbReference>
<dbReference type="InterPro" id="IPR036388">
    <property type="entry name" value="WH-like_DNA-bd_sf"/>
</dbReference>
<evidence type="ECO:0000259" key="7">
    <source>
        <dbReference type="PROSITE" id="PS51755"/>
    </source>
</evidence>